<feature type="transmembrane region" description="Helical" evidence="1">
    <location>
        <begin position="45"/>
        <end position="65"/>
    </location>
</feature>
<dbReference type="AlphaFoldDB" id="A0A399JDL8"/>
<name>A0A399JDL8_9MICC</name>
<keyword evidence="3" id="KW-1185">Reference proteome</keyword>
<proteinExistence type="predicted"/>
<reference evidence="2 3" key="1">
    <citation type="submission" date="2018-07" db="EMBL/GenBank/DDBJ databases">
        <title>Arthrobacter sp. nov., isolated from raw cow's milk with high bacterial count.</title>
        <authorList>
            <person name="Hahne J."/>
            <person name="Isele D."/>
            <person name="Lipski A."/>
        </authorList>
    </citation>
    <scope>NUCLEOTIDE SEQUENCE [LARGE SCALE GENOMIC DNA]</scope>
    <source>
        <strain evidence="2 3">JZ R-35</strain>
    </source>
</reference>
<organism evidence="2 3">
    <name type="scientific">Galactobacter valiniphilus</name>
    <dbReference type="NCBI Taxonomy" id="2676122"/>
    <lineage>
        <taxon>Bacteria</taxon>
        <taxon>Bacillati</taxon>
        <taxon>Actinomycetota</taxon>
        <taxon>Actinomycetes</taxon>
        <taxon>Micrococcales</taxon>
        <taxon>Micrococcaceae</taxon>
        <taxon>Galactobacter</taxon>
    </lineage>
</organism>
<evidence type="ECO:0000313" key="2">
    <source>
        <dbReference type="EMBL" id="RII43671.1"/>
    </source>
</evidence>
<protein>
    <submittedName>
        <fullName evidence="2">Uncharacterized protein</fullName>
    </submittedName>
</protein>
<feature type="transmembrane region" description="Helical" evidence="1">
    <location>
        <begin position="72"/>
        <end position="90"/>
    </location>
</feature>
<gene>
    <name evidence="2" type="ORF">DWB68_00050</name>
</gene>
<evidence type="ECO:0000313" key="3">
    <source>
        <dbReference type="Proteomes" id="UP000265419"/>
    </source>
</evidence>
<dbReference type="RefSeq" id="WP_119423097.1">
    <property type="nucleotide sequence ID" value="NZ_QQXK01000001.1"/>
</dbReference>
<feature type="transmembrane region" description="Helical" evidence="1">
    <location>
        <begin position="12"/>
        <end position="33"/>
    </location>
</feature>
<keyword evidence="1" id="KW-1133">Transmembrane helix</keyword>
<dbReference type="Proteomes" id="UP000265419">
    <property type="component" value="Unassembled WGS sequence"/>
</dbReference>
<sequence>MPASPRPRSLTLAVWWWGAAAAVVAVAAVAAWLGAEELAGLPAPLAAGLAAVLTALALVLGWGTLRLGLGHLAGRLTLSTLGLIAGLPALFKGGRLLVVGAVLLIGVVLLYLPDTRAFFKEQVRARRDDERAKRAALKHRR</sequence>
<keyword evidence="1" id="KW-0472">Membrane</keyword>
<accession>A0A399JDL8</accession>
<feature type="transmembrane region" description="Helical" evidence="1">
    <location>
        <begin position="96"/>
        <end position="112"/>
    </location>
</feature>
<comment type="caution">
    <text evidence="2">The sequence shown here is derived from an EMBL/GenBank/DDBJ whole genome shotgun (WGS) entry which is preliminary data.</text>
</comment>
<dbReference type="EMBL" id="QQXK01000001">
    <property type="protein sequence ID" value="RII43671.1"/>
    <property type="molecule type" value="Genomic_DNA"/>
</dbReference>
<evidence type="ECO:0000256" key="1">
    <source>
        <dbReference type="SAM" id="Phobius"/>
    </source>
</evidence>
<keyword evidence="1" id="KW-0812">Transmembrane</keyword>